<proteinExistence type="inferred from homology"/>
<dbReference type="FunFam" id="3.30.450.60:FF:000007">
    <property type="entry name" value="AP complex subunit sigma"/>
    <property type="match status" value="1"/>
</dbReference>
<keyword evidence="12" id="KW-1185">Reference proteome</keyword>
<keyword evidence="6" id="KW-0333">Golgi apparatus</keyword>
<evidence type="ECO:0000313" key="11">
    <source>
        <dbReference type="EMBL" id="TFK40948.1"/>
    </source>
</evidence>
<dbReference type="GO" id="GO:0016192">
    <property type="term" value="P:vesicle-mediated transport"/>
    <property type="evidence" value="ECO:0007669"/>
    <property type="project" value="UniProtKB-ARBA"/>
</dbReference>
<dbReference type="Pfam" id="PF01217">
    <property type="entry name" value="Clat_adaptor_s"/>
    <property type="match status" value="1"/>
</dbReference>
<sequence length="155" mass="18227">MINYLLLISRQGKLRLSKWFITLSPKNKAQVVRDLSQIILTRQQRMCNVIEYKGKKIVYRRYASLFFICEVEEENELLAMEIIHRYVEILDQYFGNIIMGSSIFNFQKAYTILDEVLVAGEMQESSKSRITTTVRESEHWEDTEAIDAAILEAFF</sequence>
<dbReference type="EMBL" id="ML213595">
    <property type="protein sequence ID" value="TFK40948.1"/>
    <property type="molecule type" value="Genomic_DNA"/>
</dbReference>
<evidence type="ECO:0000313" key="12">
    <source>
        <dbReference type="Proteomes" id="UP000308652"/>
    </source>
</evidence>
<dbReference type="GO" id="GO:0016482">
    <property type="term" value="P:cytosolic transport"/>
    <property type="evidence" value="ECO:0007669"/>
    <property type="project" value="UniProtKB-ARBA"/>
</dbReference>
<evidence type="ECO:0000256" key="9">
    <source>
        <dbReference type="PIRNR" id="PIRNR015588"/>
    </source>
</evidence>
<evidence type="ECO:0000256" key="3">
    <source>
        <dbReference type="ARBA" id="ARBA00006972"/>
    </source>
</evidence>
<organism evidence="11 12">
    <name type="scientific">Crucibulum laeve</name>
    <dbReference type="NCBI Taxonomy" id="68775"/>
    <lineage>
        <taxon>Eukaryota</taxon>
        <taxon>Fungi</taxon>
        <taxon>Dikarya</taxon>
        <taxon>Basidiomycota</taxon>
        <taxon>Agaricomycotina</taxon>
        <taxon>Agaricomycetes</taxon>
        <taxon>Agaricomycetidae</taxon>
        <taxon>Agaricales</taxon>
        <taxon>Agaricineae</taxon>
        <taxon>Nidulariaceae</taxon>
        <taxon>Crucibulum</taxon>
    </lineage>
</organism>
<dbReference type="GO" id="GO:0030121">
    <property type="term" value="C:AP-1 adaptor complex"/>
    <property type="evidence" value="ECO:0007669"/>
    <property type="project" value="UniProtKB-ARBA"/>
</dbReference>
<keyword evidence="7 9" id="KW-0472">Membrane</keyword>
<keyword evidence="4 9" id="KW-0813">Transport</keyword>
<protein>
    <recommendedName>
        <fullName evidence="9">AP complex subunit sigma</fullName>
    </recommendedName>
</protein>
<evidence type="ECO:0000256" key="2">
    <source>
        <dbReference type="ARBA" id="ARBA00004640"/>
    </source>
</evidence>
<comment type="similarity">
    <text evidence="3 9">Belongs to the adaptor complexes small subunit family.</text>
</comment>
<evidence type="ECO:0000256" key="5">
    <source>
        <dbReference type="ARBA" id="ARBA00022927"/>
    </source>
</evidence>
<dbReference type="PANTHER" id="PTHR11753">
    <property type="entry name" value="ADAPTOR COMPLEXES SMALL SUBUNIT FAMILY"/>
    <property type="match status" value="1"/>
</dbReference>
<dbReference type="GO" id="GO:0005829">
    <property type="term" value="C:cytosol"/>
    <property type="evidence" value="ECO:0007669"/>
    <property type="project" value="GOC"/>
</dbReference>
<evidence type="ECO:0000256" key="7">
    <source>
        <dbReference type="ARBA" id="ARBA00023136"/>
    </source>
</evidence>
<accession>A0A5C3MAY3</accession>
<evidence type="ECO:0000256" key="1">
    <source>
        <dbReference type="ARBA" id="ARBA00004555"/>
    </source>
</evidence>
<dbReference type="AlphaFoldDB" id="A0A5C3MAY3"/>
<feature type="domain" description="AP complex mu/sigma subunit" evidence="10">
    <location>
        <begin position="1"/>
        <end position="137"/>
    </location>
</feature>
<dbReference type="SUPFAM" id="SSF64356">
    <property type="entry name" value="SNARE-like"/>
    <property type="match status" value="1"/>
</dbReference>
<dbReference type="GO" id="GO:0006886">
    <property type="term" value="P:intracellular protein transport"/>
    <property type="evidence" value="ECO:0007669"/>
    <property type="project" value="UniProtKB-UniRule"/>
</dbReference>
<evidence type="ECO:0000259" key="10">
    <source>
        <dbReference type="Pfam" id="PF01217"/>
    </source>
</evidence>
<evidence type="ECO:0000256" key="6">
    <source>
        <dbReference type="ARBA" id="ARBA00023034"/>
    </source>
</evidence>
<evidence type="ECO:0000256" key="8">
    <source>
        <dbReference type="ARBA" id="ARBA00023329"/>
    </source>
</evidence>
<evidence type="ECO:0000256" key="4">
    <source>
        <dbReference type="ARBA" id="ARBA00022448"/>
    </source>
</evidence>
<comment type="subcellular location">
    <subcellularLocation>
        <location evidence="2">Cytoplasmic vesicle</location>
        <location evidence="2">Clathrin-coated vesicle membrane</location>
    </subcellularLocation>
    <subcellularLocation>
        <location evidence="1">Golgi apparatus</location>
    </subcellularLocation>
</comment>
<dbReference type="InterPro" id="IPR011012">
    <property type="entry name" value="Longin-like_dom_sf"/>
</dbReference>
<reference evidence="11 12" key="1">
    <citation type="journal article" date="2019" name="Nat. Ecol. Evol.">
        <title>Megaphylogeny resolves global patterns of mushroom evolution.</title>
        <authorList>
            <person name="Varga T."/>
            <person name="Krizsan K."/>
            <person name="Foldi C."/>
            <person name="Dima B."/>
            <person name="Sanchez-Garcia M."/>
            <person name="Sanchez-Ramirez S."/>
            <person name="Szollosi G.J."/>
            <person name="Szarkandi J.G."/>
            <person name="Papp V."/>
            <person name="Albert L."/>
            <person name="Andreopoulos W."/>
            <person name="Angelini C."/>
            <person name="Antonin V."/>
            <person name="Barry K.W."/>
            <person name="Bougher N.L."/>
            <person name="Buchanan P."/>
            <person name="Buyck B."/>
            <person name="Bense V."/>
            <person name="Catcheside P."/>
            <person name="Chovatia M."/>
            <person name="Cooper J."/>
            <person name="Damon W."/>
            <person name="Desjardin D."/>
            <person name="Finy P."/>
            <person name="Geml J."/>
            <person name="Haridas S."/>
            <person name="Hughes K."/>
            <person name="Justo A."/>
            <person name="Karasinski D."/>
            <person name="Kautmanova I."/>
            <person name="Kiss B."/>
            <person name="Kocsube S."/>
            <person name="Kotiranta H."/>
            <person name="LaButti K.M."/>
            <person name="Lechner B.E."/>
            <person name="Liimatainen K."/>
            <person name="Lipzen A."/>
            <person name="Lukacs Z."/>
            <person name="Mihaltcheva S."/>
            <person name="Morgado L.N."/>
            <person name="Niskanen T."/>
            <person name="Noordeloos M.E."/>
            <person name="Ohm R.A."/>
            <person name="Ortiz-Santana B."/>
            <person name="Ovrebo C."/>
            <person name="Racz N."/>
            <person name="Riley R."/>
            <person name="Savchenko A."/>
            <person name="Shiryaev A."/>
            <person name="Soop K."/>
            <person name="Spirin V."/>
            <person name="Szebenyi C."/>
            <person name="Tomsovsky M."/>
            <person name="Tulloss R.E."/>
            <person name="Uehling J."/>
            <person name="Grigoriev I.V."/>
            <person name="Vagvolgyi C."/>
            <person name="Papp T."/>
            <person name="Martin F.M."/>
            <person name="Miettinen O."/>
            <person name="Hibbett D.S."/>
            <person name="Nagy L.G."/>
        </authorList>
    </citation>
    <scope>NUCLEOTIDE SEQUENCE [LARGE SCALE GENOMIC DNA]</scope>
    <source>
        <strain evidence="11 12">CBS 166.37</strain>
    </source>
</reference>
<dbReference type="OrthoDB" id="371463at2759"/>
<dbReference type="InterPro" id="IPR022775">
    <property type="entry name" value="AP_mu_sigma_su"/>
</dbReference>
<keyword evidence="8" id="KW-0968">Cytoplasmic vesicle</keyword>
<dbReference type="STRING" id="68775.A0A5C3MAY3"/>
<dbReference type="Proteomes" id="UP000308652">
    <property type="component" value="Unassembled WGS sequence"/>
</dbReference>
<dbReference type="Gene3D" id="3.30.450.60">
    <property type="match status" value="1"/>
</dbReference>
<name>A0A5C3MAY3_9AGAR</name>
<dbReference type="InterPro" id="IPR016635">
    <property type="entry name" value="AP_complex_ssu"/>
</dbReference>
<keyword evidence="5 9" id="KW-0653">Protein transport</keyword>
<dbReference type="PIRSF" id="PIRSF015588">
    <property type="entry name" value="AP_complex_sigma"/>
    <property type="match status" value="1"/>
</dbReference>
<gene>
    <name evidence="11" type="ORF">BDQ12DRAFT_415980</name>
</gene>